<accession>A0A2P2Q399</accession>
<dbReference type="EMBL" id="GGEC01080899">
    <property type="protein sequence ID" value="MBX61383.1"/>
    <property type="molecule type" value="Transcribed_RNA"/>
</dbReference>
<evidence type="ECO:0000313" key="1">
    <source>
        <dbReference type="EMBL" id="MBX61383.1"/>
    </source>
</evidence>
<dbReference type="AlphaFoldDB" id="A0A2P2Q399"/>
<protein>
    <submittedName>
        <fullName evidence="1">Uncharacterized protein</fullName>
    </submittedName>
</protein>
<name>A0A2P2Q399_RHIMU</name>
<organism evidence="1">
    <name type="scientific">Rhizophora mucronata</name>
    <name type="common">Asiatic mangrove</name>
    <dbReference type="NCBI Taxonomy" id="61149"/>
    <lineage>
        <taxon>Eukaryota</taxon>
        <taxon>Viridiplantae</taxon>
        <taxon>Streptophyta</taxon>
        <taxon>Embryophyta</taxon>
        <taxon>Tracheophyta</taxon>
        <taxon>Spermatophyta</taxon>
        <taxon>Magnoliopsida</taxon>
        <taxon>eudicotyledons</taxon>
        <taxon>Gunneridae</taxon>
        <taxon>Pentapetalae</taxon>
        <taxon>rosids</taxon>
        <taxon>fabids</taxon>
        <taxon>Malpighiales</taxon>
        <taxon>Rhizophoraceae</taxon>
        <taxon>Rhizophora</taxon>
    </lineage>
</organism>
<proteinExistence type="predicted"/>
<reference evidence="1" key="1">
    <citation type="submission" date="2018-02" db="EMBL/GenBank/DDBJ databases">
        <title>Rhizophora mucronata_Transcriptome.</title>
        <authorList>
            <person name="Meera S.P."/>
            <person name="Sreeshan A."/>
            <person name="Augustine A."/>
        </authorList>
    </citation>
    <scope>NUCLEOTIDE SEQUENCE</scope>
    <source>
        <tissue evidence="1">Leaf</tissue>
    </source>
</reference>
<sequence>MVALLSVTHKLRVNLELLSMKANKKGFHACS</sequence>